<evidence type="ECO:0000313" key="11">
    <source>
        <dbReference type="EMBL" id="KAG8193661.1"/>
    </source>
</evidence>
<dbReference type="InterPro" id="IPR036179">
    <property type="entry name" value="Ig-like_dom_sf"/>
</dbReference>
<name>A0AAV6VDE6_9ARAC</name>
<evidence type="ECO:0000259" key="10">
    <source>
        <dbReference type="PROSITE" id="PS50853"/>
    </source>
</evidence>
<evidence type="ECO:0008006" key="13">
    <source>
        <dbReference type="Google" id="ProtNLM"/>
    </source>
</evidence>
<feature type="domain" description="Ig-like" evidence="9">
    <location>
        <begin position="64"/>
        <end position="165"/>
    </location>
</feature>
<feature type="region of interest" description="Disordered" evidence="7">
    <location>
        <begin position="1003"/>
        <end position="1097"/>
    </location>
</feature>
<dbReference type="Pfam" id="PF00041">
    <property type="entry name" value="fn3"/>
    <property type="match status" value="1"/>
</dbReference>
<dbReference type="SMART" id="SM00409">
    <property type="entry name" value="IG"/>
    <property type="match status" value="7"/>
</dbReference>
<evidence type="ECO:0000256" key="5">
    <source>
        <dbReference type="ARBA" id="ARBA00023180"/>
    </source>
</evidence>
<dbReference type="Proteomes" id="UP000827092">
    <property type="component" value="Unassembled WGS sequence"/>
</dbReference>
<protein>
    <recommendedName>
        <fullName evidence="13">Nephrin</fullName>
    </recommendedName>
</protein>
<evidence type="ECO:0000313" key="12">
    <source>
        <dbReference type="Proteomes" id="UP000827092"/>
    </source>
</evidence>
<dbReference type="PANTHER" id="PTHR11640:SF31">
    <property type="entry name" value="IRREGULAR CHIASM C-ROUGHEST PROTEIN-RELATED"/>
    <property type="match status" value="1"/>
</dbReference>
<evidence type="ECO:0000256" key="1">
    <source>
        <dbReference type="ARBA" id="ARBA00004479"/>
    </source>
</evidence>
<evidence type="ECO:0000256" key="4">
    <source>
        <dbReference type="ARBA" id="ARBA00023157"/>
    </source>
</evidence>
<dbReference type="InterPro" id="IPR036116">
    <property type="entry name" value="FN3_sf"/>
</dbReference>
<dbReference type="InterPro" id="IPR013098">
    <property type="entry name" value="Ig_I-set"/>
</dbReference>
<dbReference type="InterPro" id="IPR013162">
    <property type="entry name" value="CD80_C2-set"/>
</dbReference>
<dbReference type="Gene3D" id="2.60.40.10">
    <property type="entry name" value="Immunoglobulins"/>
    <property type="match status" value="10"/>
</dbReference>
<dbReference type="SUPFAM" id="SSF48726">
    <property type="entry name" value="Immunoglobulin"/>
    <property type="match status" value="8"/>
</dbReference>
<keyword evidence="6" id="KW-0393">Immunoglobulin domain</keyword>
<dbReference type="Pfam" id="PF07679">
    <property type="entry name" value="I-set"/>
    <property type="match status" value="1"/>
</dbReference>
<feature type="domain" description="Ig-like" evidence="9">
    <location>
        <begin position="175"/>
        <end position="264"/>
    </location>
</feature>
<evidence type="ECO:0000256" key="7">
    <source>
        <dbReference type="SAM" id="MobiDB-lite"/>
    </source>
</evidence>
<gene>
    <name evidence="11" type="ORF">JTE90_024024</name>
</gene>
<dbReference type="InterPro" id="IPR013783">
    <property type="entry name" value="Ig-like_fold"/>
</dbReference>
<reference evidence="11 12" key="1">
    <citation type="journal article" date="2022" name="Nat. Ecol. Evol.">
        <title>A masculinizing supergene underlies an exaggerated male reproductive morph in a spider.</title>
        <authorList>
            <person name="Hendrickx F."/>
            <person name="De Corte Z."/>
            <person name="Sonet G."/>
            <person name="Van Belleghem S.M."/>
            <person name="Kostlbacher S."/>
            <person name="Vangestel C."/>
        </authorList>
    </citation>
    <scope>NUCLEOTIDE SEQUENCE [LARGE SCALE GENOMIC DNA]</scope>
    <source>
        <strain evidence="11">W744_W776</strain>
    </source>
</reference>
<feature type="domain" description="Ig-like" evidence="9">
    <location>
        <begin position="757"/>
        <end position="852"/>
    </location>
</feature>
<accession>A0AAV6VDE6</accession>
<dbReference type="AlphaFoldDB" id="A0AAV6VDE6"/>
<feature type="domain" description="Ig-like" evidence="9">
    <location>
        <begin position="656"/>
        <end position="751"/>
    </location>
</feature>
<evidence type="ECO:0000256" key="6">
    <source>
        <dbReference type="ARBA" id="ARBA00023319"/>
    </source>
</evidence>
<keyword evidence="4" id="KW-1015">Disulfide bond</keyword>
<evidence type="ECO:0000256" key="8">
    <source>
        <dbReference type="SAM" id="Phobius"/>
    </source>
</evidence>
<feature type="domain" description="Ig-like" evidence="9">
    <location>
        <begin position="573"/>
        <end position="648"/>
    </location>
</feature>
<comment type="caution">
    <text evidence="11">The sequence shown here is derived from an EMBL/GenBank/DDBJ whole genome shotgun (WGS) entry which is preliminary data.</text>
</comment>
<dbReference type="SUPFAM" id="SSF49265">
    <property type="entry name" value="Fibronectin type III"/>
    <property type="match status" value="1"/>
</dbReference>
<dbReference type="SMART" id="SM00060">
    <property type="entry name" value="FN3"/>
    <property type="match status" value="1"/>
</dbReference>
<dbReference type="InterPro" id="IPR007110">
    <property type="entry name" value="Ig-like_dom"/>
</dbReference>
<keyword evidence="8" id="KW-1133">Transmembrane helix</keyword>
<keyword evidence="8" id="KW-0812">Transmembrane</keyword>
<organism evidence="11 12">
    <name type="scientific">Oedothorax gibbosus</name>
    <dbReference type="NCBI Taxonomy" id="931172"/>
    <lineage>
        <taxon>Eukaryota</taxon>
        <taxon>Metazoa</taxon>
        <taxon>Ecdysozoa</taxon>
        <taxon>Arthropoda</taxon>
        <taxon>Chelicerata</taxon>
        <taxon>Arachnida</taxon>
        <taxon>Araneae</taxon>
        <taxon>Araneomorphae</taxon>
        <taxon>Entelegynae</taxon>
        <taxon>Araneoidea</taxon>
        <taxon>Linyphiidae</taxon>
        <taxon>Erigoninae</taxon>
        <taxon>Oedothorax</taxon>
    </lineage>
</organism>
<dbReference type="InterPro" id="IPR003598">
    <property type="entry name" value="Ig_sub2"/>
</dbReference>
<dbReference type="PANTHER" id="PTHR11640">
    <property type="entry name" value="NEPHRIN"/>
    <property type="match status" value="1"/>
</dbReference>
<evidence type="ECO:0000256" key="3">
    <source>
        <dbReference type="ARBA" id="ARBA00023136"/>
    </source>
</evidence>
<dbReference type="GO" id="GO:0016020">
    <property type="term" value="C:membrane"/>
    <property type="evidence" value="ECO:0007669"/>
    <property type="project" value="UniProtKB-SubCell"/>
</dbReference>
<feature type="compositionally biased region" description="Low complexity" evidence="7">
    <location>
        <begin position="1075"/>
        <end position="1086"/>
    </location>
</feature>
<dbReference type="InterPro" id="IPR003599">
    <property type="entry name" value="Ig_sub"/>
</dbReference>
<keyword evidence="5" id="KW-0325">Glycoprotein</keyword>
<dbReference type="GO" id="GO:0030154">
    <property type="term" value="P:cell differentiation"/>
    <property type="evidence" value="ECO:0007669"/>
    <property type="project" value="UniProtKB-ARBA"/>
</dbReference>
<feature type="compositionally biased region" description="Low complexity" evidence="7">
    <location>
        <begin position="1010"/>
        <end position="1025"/>
    </location>
</feature>
<feature type="domain" description="Ig-like" evidence="9">
    <location>
        <begin position="269"/>
        <end position="364"/>
    </location>
</feature>
<dbReference type="PROSITE" id="PS50853">
    <property type="entry name" value="FN3"/>
    <property type="match status" value="1"/>
</dbReference>
<feature type="domain" description="Ig-like" evidence="9">
    <location>
        <begin position="467"/>
        <end position="562"/>
    </location>
</feature>
<keyword evidence="2" id="KW-0677">Repeat</keyword>
<evidence type="ECO:0000259" key="9">
    <source>
        <dbReference type="PROSITE" id="PS50835"/>
    </source>
</evidence>
<feature type="compositionally biased region" description="Polar residues" evidence="7">
    <location>
        <begin position="1029"/>
        <end position="1038"/>
    </location>
</feature>
<keyword evidence="12" id="KW-1185">Reference proteome</keyword>
<sequence>MEGFDAQIPGFPRYSIIGNSSIGIFDLQILNASLEDEADFECQVGPAVGQDSIQAKAHLSVLLPHTSIRIIDQSNGSVVQIKMSETLRLQCEVTGGKPAPKVTWMRNFFKLSQDDSVESVKNSDDGRQVALSVLSIRPNSDDNNAYYSCEAESSISSIKMSAGVTLDVLYAPGRPSIEGYRPREKIRAGDTVRLRCVSRGGNPLARLVWTRNGQFKDHSYVTSDSEAENELTFVANASDDGAVYTCTATSVMTPEAMVKSIKLKVLYAPKSVTVKAQKEAKLGDVISSTCTTEKSNPAAEITWIVDGIPVIGENKVEAIENGGWITISTINVNVTEQDRNVKLFTCYAVNQELGETVPQSASVNILYAPDPPNIFGYNEGTEIHAGKLQRLTCISHGGHPLPELKWYKGDTEVTASEQTTSGNIVSRELSIIAEASDNGAKYSCKSSSKALSEPLVAETTLTVYFPPTRLKLKVEKPKKPKAGSKTQISCESTNSNPPANITWWKGKKNDLQLKPASINVSPSSVNGGYITKATYVFNATAEDDKSMFTCQASNEAIQQSVHDTIIVDVFYKPIFPEVKSDAYQFKENDSSIINMTAKANPDKVTYVWKKQGKIIEEGSFLNFTSVVRSQTGEYTCHASNDIGESVVTVILKVFYPAMIAKSLEEADEKVIIAEPESNVRLHCNADGYPMTTDTIKWKMDNENVKERSEILSSTNGKSILSIRNVSEDVSGTYTCVANNGIGSADSWKMVLLIKHRPVIKSTENNTVMSDRKMSAQLYCTAEGIPEVTFTWTFEGVVVYNNNPRVRNETAKLDHVTYQDVLVIDDVRAKDFGDYICVARNELGFETIQVALLPDGAPDPPHIVRVLNTTRDSLLVTWVPGFSGGHNQTHRIRFKSVLDPAYSYVDVHPPSTNSVWISGLKPRLEYEVAMKSINVRGSSDYTTAIVKAVTLDSHSKTRDKRKGSSLSDSLVDVVISTVATVFFLILAFNIVLLALYYRKKDRRRRRKHSDGNISNSSDEGSSSSKPGSDETTFSSYTENSLDKKSSKVESSESVSAGYSENESEESYSSTEERTYSRSSESSVSLSKYKSKRAAASFI</sequence>
<comment type="subcellular location">
    <subcellularLocation>
        <location evidence="1">Membrane</location>
        <topology evidence="1">Single-pass type I membrane protein</topology>
    </subcellularLocation>
</comment>
<dbReference type="InterPro" id="IPR003961">
    <property type="entry name" value="FN3_dom"/>
</dbReference>
<dbReference type="Pfam" id="PF13927">
    <property type="entry name" value="Ig_3"/>
    <property type="match status" value="3"/>
</dbReference>
<feature type="transmembrane region" description="Helical" evidence="8">
    <location>
        <begin position="972"/>
        <end position="996"/>
    </location>
</feature>
<dbReference type="InterPro" id="IPR051275">
    <property type="entry name" value="Cell_adhesion_signaling"/>
</dbReference>
<dbReference type="SMART" id="SM00408">
    <property type="entry name" value="IGc2"/>
    <property type="match status" value="7"/>
</dbReference>
<proteinExistence type="predicted"/>
<feature type="compositionally biased region" description="Basic and acidic residues" evidence="7">
    <location>
        <begin position="1039"/>
        <end position="1049"/>
    </location>
</feature>
<dbReference type="GO" id="GO:0009653">
    <property type="term" value="P:anatomical structure morphogenesis"/>
    <property type="evidence" value="ECO:0007669"/>
    <property type="project" value="UniProtKB-ARBA"/>
</dbReference>
<dbReference type="CDD" id="cd00096">
    <property type="entry name" value="Ig"/>
    <property type="match status" value="2"/>
</dbReference>
<feature type="domain" description="Fibronectin type-III" evidence="10">
    <location>
        <begin position="859"/>
        <end position="952"/>
    </location>
</feature>
<dbReference type="Pfam" id="PF08205">
    <property type="entry name" value="C2-set_2"/>
    <property type="match status" value="3"/>
</dbReference>
<feature type="domain" description="Ig-like" evidence="9">
    <location>
        <begin position="372"/>
        <end position="462"/>
    </location>
</feature>
<evidence type="ECO:0000256" key="2">
    <source>
        <dbReference type="ARBA" id="ARBA00022737"/>
    </source>
</evidence>
<dbReference type="CDD" id="cd00063">
    <property type="entry name" value="FN3"/>
    <property type="match status" value="1"/>
</dbReference>
<keyword evidence="3 8" id="KW-0472">Membrane</keyword>
<dbReference type="PROSITE" id="PS50835">
    <property type="entry name" value="IG_LIKE"/>
    <property type="match status" value="8"/>
</dbReference>
<dbReference type="EMBL" id="JAFNEN010000116">
    <property type="protein sequence ID" value="KAG8193661.1"/>
    <property type="molecule type" value="Genomic_DNA"/>
</dbReference>